<reference evidence="2" key="2">
    <citation type="journal article" date="2017" name="Nat. Commun.">
        <title>Single-virus genomics reveals hidden cosmopolitan and abundant viruses.</title>
        <authorList>
            <person name="Martinez-Hernandez F."/>
            <person name="Fornas O."/>
            <person name="Lluesma Gomez M."/>
            <person name="Bolduc B."/>
            <person name="de la Cruz Pena M.J."/>
            <person name="Martinez J.M."/>
            <person name="Anton J."/>
            <person name="Gasol J.M."/>
            <person name="Rosselli R."/>
            <person name="Rodriguez-Valera F."/>
            <person name="Sullivan M.B."/>
            <person name="Acinas S.G."/>
            <person name="Martinez-Garcia M."/>
        </authorList>
    </citation>
    <scope>NUCLEOTIDE SEQUENCE</scope>
</reference>
<dbReference type="InterPro" id="IPR055906">
    <property type="entry name" value="DUF7483"/>
</dbReference>
<dbReference type="Pfam" id="PF24299">
    <property type="entry name" value="DUF7483"/>
    <property type="match status" value="1"/>
</dbReference>
<organism evidence="2">
    <name type="scientific">uncultured virus</name>
    <dbReference type="NCBI Taxonomy" id="340016"/>
    <lineage>
        <taxon>Viruses</taxon>
        <taxon>environmental samples</taxon>
    </lineage>
</organism>
<proteinExistence type="predicted"/>
<dbReference type="EMBL" id="KY052802">
    <property type="protein sequence ID" value="ASE99888.1"/>
    <property type="molecule type" value="Genomic_DNA"/>
</dbReference>
<evidence type="ECO:0000313" key="2">
    <source>
        <dbReference type="EMBL" id="ASE99888.1"/>
    </source>
</evidence>
<name>A0A218MKS2_9VIRU</name>
<dbReference type="InterPro" id="IPR013320">
    <property type="entry name" value="ConA-like_dom_sf"/>
</dbReference>
<protein>
    <recommendedName>
        <fullName evidence="1">DUF7483 domain-containing protein</fullName>
    </recommendedName>
</protein>
<dbReference type="Gene3D" id="2.60.120.200">
    <property type="match status" value="1"/>
</dbReference>
<sequence>MSLLPASSIGDESTGFYKGANEQSARFNSGSSANLTRTFSTGNKKTFTISFWIKRGAIGSYQNLFDMGSSGSSYHQVRFQDDDQLLIMSENSGVLYSLETSQVFRDTTNWYHIVIAFDTTQSTASNRIRLYVNGSEVTSFDTSSYSLVYPTEDSDTLVNTNVTHYIGRLAYGAQFYLDAYLADYNFIDGSQLAPASFGELKNGTWIPIDTSGLTFGTNGFRLQFKQTGTGTASTSTIGADTSGENHHWTSNNLSDHDSNLLDCPENNFCVMKSASVDHQNRGTPSDGNLVITNAGSVGWGVHTATFAVNSGKWWYEACASGSIGIGYNVGYQNVDTYHNATTDGKATGSFFYYGVDGVGAYYYVGTSDSGTVDNDIVYYTGADGARGTTFVVGDVLGIALDLDADPPTVQHYVNGVAGGPAREIPEGNTLTPYLGLYSANAVTTFNFGADPTFGGISVDGSSADATDSEGNGKFYDTPPSGFLALCSANLPKLAISPAQSTQATDHFNTIIWSGNGSFPRALTGVGFQPDWVWEKTRNQAYGHGLFDSSRGANAGALSSQNTQDEGYANTNFDLDSFDSDGITWAATGDTSTSNNSGDTYVAWNWKANGGTTTTNDASSTGVGTIDSVYQANTDAGFSIITYTGTGSNGTIAHGLGAVPKMMIAKRRDSTSHWVVYHQDLTDASYWLALNLGNAQDVEATHWNSTAPTSTLINLGSNTNTNGSSATYVIYAFTDVEGYSKFGSFVGNNLLDGPFIYTGFKPAWIMAKRSDSTSDWFLLDNKRSPENVVGGGGVGQLAANQAYAESSLSTYAIVDFLSNGFKMRSDMNYGYWNASGGTYIYMAFAEQPFKFSNAR</sequence>
<evidence type="ECO:0000259" key="1">
    <source>
        <dbReference type="Pfam" id="PF24299"/>
    </source>
</evidence>
<accession>A0A218MKS2</accession>
<dbReference type="InterPro" id="IPR043136">
    <property type="entry name" value="B30.2/SPRY_sf"/>
</dbReference>
<dbReference type="SUPFAM" id="SSF49899">
    <property type="entry name" value="Concanavalin A-like lectins/glucanases"/>
    <property type="match status" value="2"/>
</dbReference>
<dbReference type="Gene3D" id="2.60.120.920">
    <property type="match status" value="1"/>
</dbReference>
<feature type="domain" description="DUF7483" evidence="1">
    <location>
        <begin position="503"/>
        <end position="847"/>
    </location>
</feature>
<dbReference type="Pfam" id="PF13385">
    <property type="entry name" value="Laminin_G_3"/>
    <property type="match status" value="1"/>
</dbReference>
<reference evidence="2" key="1">
    <citation type="submission" date="2016-10" db="EMBL/GenBank/DDBJ databases">
        <authorList>
            <person name="Varghese N."/>
        </authorList>
    </citation>
    <scope>NUCLEOTIDE SEQUENCE</scope>
</reference>